<dbReference type="EMBL" id="WEGJ01000002">
    <property type="protein sequence ID" value="MQY10656.1"/>
    <property type="molecule type" value="Genomic_DNA"/>
</dbReference>
<evidence type="ECO:0000256" key="4">
    <source>
        <dbReference type="ARBA" id="ARBA00022679"/>
    </source>
</evidence>
<dbReference type="SUPFAM" id="SSF55874">
    <property type="entry name" value="ATPase domain of HSP90 chaperone/DNA topoisomerase II/histidine kinase"/>
    <property type="match status" value="1"/>
</dbReference>
<dbReference type="PANTHER" id="PTHR24421">
    <property type="entry name" value="NITRATE/NITRITE SENSOR PROTEIN NARX-RELATED"/>
    <property type="match status" value="1"/>
</dbReference>
<comment type="catalytic activity">
    <reaction evidence="1">
        <text>ATP + protein L-histidine = ADP + protein N-phospho-L-histidine.</text>
        <dbReference type="EC" id="2.7.13.3"/>
    </reaction>
</comment>
<accession>A0A7K0CB79</accession>
<sequence>MITLLRPLTRAVTYTRWLHMLLGGLPSLVAMMVIGSPDPEPASWVLMPVVVVLPLMAVAALVPQTRVLEAAQARGLLFPGPHARERGEDPGISAGPSASWGDRGRVLCWLVLRVVSGVAVGIATFWLTGQSMGLAFGPAGGATDLVWPGVWLSWYALLAPVPSVLLLLLVILAGRLEAAAARRLLGPSAAERMAALEERTERLLEHNRLARELHDSIGHALTVAVVQAGAARAAGKPEFTERALTAIEDTGRQALEELDRVLRVLREDAGRDPASRPGLTRLTGLVEAARASGAEVSCTVTGELAGVPGPVSREAYRIVQEALTNVLRHAGTVPVRLRVDAAADALELDVANPLPDGAPALPGGGSGLRGIRERAALLGGRAHTGGEDGAWRVRVRLPLV</sequence>
<comment type="caution">
    <text evidence="11">The sequence shown here is derived from an EMBL/GenBank/DDBJ whole genome shotgun (WGS) entry which is preliminary data.</text>
</comment>
<dbReference type="EC" id="2.7.13.3" evidence="2"/>
<evidence type="ECO:0000313" key="11">
    <source>
        <dbReference type="EMBL" id="MQY10656.1"/>
    </source>
</evidence>
<evidence type="ECO:0000256" key="6">
    <source>
        <dbReference type="ARBA" id="ARBA00022777"/>
    </source>
</evidence>
<dbReference type="InterPro" id="IPR036890">
    <property type="entry name" value="HATPase_C_sf"/>
</dbReference>
<keyword evidence="4" id="KW-0808">Transferase</keyword>
<protein>
    <recommendedName>
        <fullName evidence="2">histidine kinase</fullName>
        <ecNumber evidence="2">2.7.13.3</ecNumber>
    </recommendedName>
</protein>
<feature type="domain" description="Signal transduction histidine kinase subgroup 3 dimerisation and phosphoacceptor" evidence="10">
    <location>
        <begin position="205"/>
        <end position="268"/>
    </location>
</feature>
<organism evidence="11 12">
    <name type="scientific">Streptomyces smaragdinus</name>
    <dbReference type="NCBI Taxonomy" id="2585196"/>
    <lineage>
        <taxon>Bacteria</taxon>
        <taxon>Bacillati</taxon>
        <taxon>Actinomycetota</taxon>
        <taxon>Actinomycetes</taxon>
        <taxon>Kitasatosporales</taxon>
        <taxon>Streptomycetaceae</taxon>
        <taxon>Streptomyces</taxon>
    </lineage>
</organism>
<keyword evidence="8" id="KW-0902">Two-component regulatory system</keyword>
<dbReference type="AlphaFoldDB" id="A0A7K0CB79"/>
<name>A0A7K0CB79_9ACTN</name>
<reference evidence="11 12" key="1">
    <citation type="submission" date="2019-10" db="EMBL/GenBank/DDBJ databases">
        <title>Streptomyces smaragdinus sp. nov. and Streptomyces fabii sp. nov., isolated from the gut of fungus growing-termite Macrotermes natalensis.</title>
        <authorList>
            <person name="Schwitalla J."/>
            <person name="Benndorf R."/>
            <person name="Martin K."/>
            <person name="De Beer W."/>
            <person name="Kaster A.-K."/>
            <person name="Vollmers J."/>
            <person name="Poulsen M."/>
            <person name="Beemelmanns C."/>
        </authorList>
    </citation>
    <scope>NUCLEOTIDE SEQUENCE [LARGE SCALE GENOMIC DNA]</scope>
    <source>
        <strain evidence="11 12">RB5</strain>
    </source>
</reference>
<dbReference type="InterPro" id="IPR050482">
    <property type="entry name" value="Sensor_HK_TwoCompSys"/>
</dbReference>
<dbReference type="CDD" id="cd16917">
    <property type="entry name" value="HATPase_UhpB-NarQ-NarX-like"/>
    <property type="match status" value="1"/>
</dbReference>
<evidence type="ECO:0000256" key="7">
    <source>
        <dbReference type="ARBA" id="ARBA00022840"/>
    </source>
</evidence>
<keyword evidence="9" id="KW-0812">Transmembrane</keyword>
<evidence type="ECO:0000259" key="10">
    <source>
        <dbReference type="Pfam" id="PF07730"/>
    </source>
</evidence>
<evidence type="ECO:0000256" key="1">
    <source>
        <dbReference type="ARBA" id="ARBA00000085"/>
    </source>
</evidence>
<dbReference type="GO" id="GO:0016020">
    <property type="term" value="C:membrane"/>
    <property type="evidence" value="ECO:0007669"/>
    <property type="project" value="InterPro"/>
</dbReference>
<feature type="transmembrane region" description="Helical" evidence="9">
    <location>
        <begin position="152"/>
        <end position="173"/>
    </location>
</feature>
<dbReference type="Proteomes" id="UP000466345">
    <property type="component" value="Unassembled WGS sequence"/>
</dbReference>
<evidence type="ECO:0000256" key="5">
    <source>
        <dbReference type="ARBA" id="ARBA00022741"/>
    </source>
</evidence>
<evidence type="ECO:0000256" key="8">
    <source>
        <dbReference type="ARBA" id="ARBA00023012"/>
    </source>
</evidence>
<keyword evidence="9" id="KW-0472">Membrane</keyword>
<keyword evidence="7" id="KW-0067">ATP-binding</keyword>
<keyword evidence="12" id="KW-1185">Reference proteome</keyword>
<evidence type="ECO:0000256" key="9">
    <source>
        <dbReference type="SAM" id="Phobius"/>
    </source>
</evidence>
<keyword evidence="5" id="KW-0547">Nucleotide-binding</keyword>
<feature type="transmembrane region" description="Helical" evidence="9">
    <location>
        <begin position="17"/>
        <end position="36"/>
    </location>
</feature>
<feature type="transmembrane region" description="Helical" evidence="9">
    <location>
        <begin position="106"/>
        <end position="127"/>
    </location>
</feature>
<dbReference type="GO" id="GO:0000155">
    <property type="term" value="F:phosphorelay sensor kinase activity"/>
    <property type="evidence" value="ECO:0007669"/>
    <property type="project" value="InterPro"/>
</dbReference>
<evidence type="ECO:0000256" key="2">
    <source>
        <dbReference type="ARBA" id="ARBA00012438"/>
    </source>
</evidence>
<keyword evidence="9" id="KW-1133">Transmembrane helix</keyword>
<dbReference type="GO" id="GO:0005524">
    <property type="term" value="F:ATP binding"/>
    <property type="evidence" value="ECO:0007669"/>
    <property type="project" value="UniProtKB-KW"/>
</dbReference>
<dbReference type="InterPro" id="IPR011712">
    <property type="entry name" value="Sig_transdc_His_kin_sub3_dim/P"/>
</dbReference>
<gene>
    <name evidence="11" type="ORF">SRB5_07680</name>
</gene>
<evidence type="ECO:0000256" key="3">
    <source>
        <dbReference type="ARBA" id="ARBA00022553"/>
    </source>
</evidence>
<dbReference type="Pfam" id="PF07730">
    <property type="entry name" value="HisKA_3"/>
    <property type="match status" value="1"/>
</dbReference>
<proteinExistence type="predicted"/>
<dbReference type="RefSeq" id="WP_323376987.1">
    <property type="nucleotide sequence ID" value="NZ_WEGJ01000002.1"/>
</dbReference>
<dbReference type="Gene3D" id="3.30.565.10">
    <property type="entry name" value="Histidine kinase-like ATPase, C-terminal domain"/>
    <property type="match status" value="1"/>
</dbReference>
<evidence type="ECO:0000313" key="12">
    <source>
        <dbReference type="Proteomes" id="UP000466345"/>
    </source>
</evidence>
<dbReference type="PANTHER" id="PTHR24421:SF10">
    <property type="entry name" value="NITRATE_NITRITE SENSOR PROTEIN NARQ"/>
    <property type="match status" value="1"/>
</dbReference>
<dbReference type="GO" id="GO:0046983">
    <property type="term" value="F:protein dimerization activity"/>
    <property type="evidence" value="ECO:0007669"/>
    <property type="project" value="InterPro"/>
</dbReference>
<dbReference type="Gene3D" id="1.20.5.1930">
    <property type="match status" value="1"/>
</dbReference>
<keyword evidence="6" id="KW-0418">Kinase</keyword>
<keyword evidence="3" id="KW-0597">Phosphoprotein</keyword>
<feature type="transmembrane region" description="Helical" evidence="9">
    <location>
        <begin position="42"/>
        <end position="62"/>
    </location>
</feature>